<proteinExistence type="predicted"/>
<name>A0A4Y2E204_ARAVE</name>
<gene>
    <name evidence="3" type="ORF">AVEN_121152_1</name>
</gene>
<feature type="compositionally biased region" description="Basic and acidic residues" evidence="1">
    <location>
        <begin position="93"/>
        <end position="102"/>
    </location>
</feature>
<dbReference type="EMBL" id="BGPR01000478">
    <property type="protein sequence ID" value="GBM22339.1"/>
    <property type="molecule type" value="Genomic_DNA"/>
</dbReference>
<feature type="chain" id="PRO_5021190429" evidence="2">
    <location>
        <begin position="19"/>
        <end position="102"/>
    </location>
</feature>
<sequence>MIVITLSIALSSLASQLALQTKLQSNPSFQLPPFIYPSLTGRDVTWNHPVESSPNRDIEKMIAFSGIFDLSPKLSPRSGVQTWPAATSTHSMGLEKPKKEKD</sequence>
<keyword evidence="4" id="KW-1185">Reference proteome</keyword>
<evidence type="ECO:0000313" key="4">
    <source>
        <dbReference type="Proteomes" id="UP000499080"/>
    </source>
</evidence>
<feature type="signal peptide" evidence="2">
    <location>
        <begin position="1"/>
        <end position="18"/>
    </location>
</feature>
<dbReference type="Proteomes" id="UP000499080">
    <property type="component" value="Unassembled WGS sequence"/>
</dbReference>
<evidence type="ECO:0000256" key="1">
    <source>
        <dbReference type="SAM" id="MobiDB-lite"/>
    </source>
</evidence>
<protein>
    <submittedName>
        <fullName evidence="3">Uncharacterized protein</fullName>
    </submittedName>
</protein>
<feature type="region of interest" description="Disordered" evidence="1">
    <location>
        <begin position="79"/>
        <end position="102"/>
    </location>
</feature>
<keyword evidence="2" id="KW-0732">Signal</keyword>
<evidence type="ECO:0000313" key="3">
    <source>
        <dbReference type="EMBL" id="GBM22339.1"/>
    </source>
</evidence>
<comment type="caution">
    <text evidence="3">The sequence shown here is derived from an EMBL/GenBank/DDBJ whole genome shotgun (WGS) entry which is preliminary data.</text>
</comment>
<reference evidence="3 4" key="1">
    <citation type="journal article" date="2019" name="Sci. Rep.">
        <title>Orb-weaving spider Araneus ventricosus genome elucidates the spidroin gene catalogue.</title>
        <authorList>
            <person name="Kono N."/>
            <person name="Nakamura H."/>
            <person name="Ohtoshi R."/>
            <person name="Moran D.A.P."/>
            <person name="Shinohara A."/>
            <person name="Yoshida Y."/>
            <person name="Fujiwara M."/>
            <person name="Mori M."/>
            <person name="Tomita M."/>
            <person name="Arakawa K."/>
        </authorList>
    </citation>
    <scope>NUCLEOTIDE SEQUENCE [LARGE SCALE GENOMIC DNA]</scope>
</reference>
<organism evidence="3 4">
    <name type="scientific">Araneus ventricosus</name>
    <name type="common">Orbweaver spider</name>
    <name type="synonym">Epeira ventricosa</name>
    <dbReference type="NCBI Taxonomy" id="182803"/>
    <lineage>
        <taxon>Eukaryota</taxon>
        <taxon>Metazoa</taxon>
        <taxon>Ecdysozoa</taxon>
        <taxon>Arthropoda</taxon>
        <taxon>Chelicerata</taxon>
        <taxon>Arachnida</taxon>
        <taxon>Araneae</taxon>
        <taxon>Araneomorphae</taxon>
        <taxon>Entelegynae</taxon>
        <taxon>Araneoidea</taxon>
        <taxon>Araneidae</taxon>
        <taxon>Araneus</taxon>
    </lineage>
</organism>
<evidence type="ECO:0000256" key="2">
    <source>
        <dbReference type="SAM" id="SignalP"/>
    </source>
</evidence>
<dbReference type="AlphaFoldDB" id="A0A4Y2E204"/>
<accession>A0A4Y2E204</accession>
<feature type="compositionally biased region" description="Polar residues" evidence="1">
    <location>
        <begin position="79"/>
        <end position="91"/>
    </location>
</feature>